<dbReference type="RefSeq" id="WP_254569099.1">
    <property type="nucleotide sequence ID" value="NZ_CP098502.1"/>
</dbReference>
<dbReference type="PROSITE" id="PS50977">
    <property type="entry name" value="HTH_TETR_2"/>
    <property type="match status" value="1"/>
</dbReference>
<protein>
    <submittedName>
        <fullName evidence="6">TetR/AcrR family transcriptional regulator</fullName>
    </submittedName>
</protein>
<gene>
    <name evidence="6" type="ORF">NBH00_13420</name>
</gene>
<organism evidence="6 7">
    <name type="scientific">Paraconexibacter antarcticus</name>
    <dbReference type="NCBI Taxonomy" id="2949664"/>
    <lineage>
        <taxon>Bacteria</taxon>
        <taxon>Bacillati</taxon>
        <taxon>Actinomycetota</taxon>
        <taxon>Thermoleophilia</taxon>
        <taxon>Solirubrobacterales</taxon>
        <taxon>Paraconexibacteraceae</taxon>
        <taxon>Paraconexibacter</taxon>
    </lineage>
</organism>
<feature type="domain" description="HTH tetR-type" evidence="5">
    <location>
        <begin position="18"/>
        <end position="77"/>
    </location>
</feature>
<evidence type="ECO:0000256" key="1">
    <source>
        <dbReference type="ARBA" id="ARBA00023015"/>
    </source>
</evidence>
<dbReference type="Pfam" id="PF21597">
    <property type="entry name" value="TetR_C_43"/>
    <property type="match status" value="1"/>
</dbReference>
<keyword evidence="7" id="KW-1185">Reference proteome</keyword>
<keyword evidence="1" id="KW-0805">Transcription regulation</keyword>
<dbReference type="InterPro" id="IPR049445">
    <property type="entry name" value="TetR_SbtR-like_C"/>
</dbReference>
<reference evidence="6 7" key="1">
    <citation type="submission" date="2022-06" db="EMBL/GenBank/DDBJ databases">
        <title>Paraconexibacter antarcticus.</title>
        <authorList>
            <person name="Kim C.S."/>
        </authorList>
    </citation>
    <scope>NUCLEOTIDE SEQUENCE [LARGE SCALE GENOMIC DNA]</scope>
    <source>
        <strain evidence="6 7">02-257</strain>
    </source>
</reference>
<dbReference type="Proteomes" id="UP001056035">
    <property type="component" value="Chromosome"/>
</dbReference>
<evidence type="ECO:0000313" key="6">
    <source>
        <dbReference type="EMBL" id="UTI62361.1"/>
    </source>
</evidence>
<accession>A0ABY5DKU0</accession>
<evidence type="ECO:0000256" key="4">
    <source>
        <dbReference type="PROSITE-ProRule" id="PRU00335"/>
    </source>
</evidence>
<dbReference type="SUPFAM" id="SSF46689">
    <property type="entry name" value="Homeodomain-like"/>
    <property type="match status" value="1"/>
</dbReference>
<dbReference type="Gene3D" id="1.10.357.10">
    <property type="entry name" value="Tetracycline Repressor, domain 2"/>
    <property type="match status" value="1"/>
</dbReference>
<evidence type="ECO:0000256" key="2">
    <source>
        <dbReference type="ARBA" id="ARBA00023125"/>
    </source>
</evidence>
<evidence type="ECO:0000259" key="5">
    <source>
        <dbReference type="PROSITE" id="PS50977"/>
    </source>
</evidence>
<keyword evidence="2 4" id="KW-0238">DNA-binding</keyword>
<dbReference type="PANTHER" id="PTHR30055">
    <property type="entry name" value="HTH-TYPE TRANSCRIPTIONAL REGULATOR RUTR"/>
    <property type="match status" value="1"/>
</dbReference>
<evidence type="ECO:0000256" key="3">
    <source>
        <dbReference type="ARBA" id="ARBA00023163"/>
    </source>
</evidence>
<dbReference type="Pfam" id="PF00440">
    <property type="entry name" value="TetR_N"/>
    <property type="match status" value="1"/>
</dbReference>
<dbReference type="InterPro" id="IPR009057">
    <property type="entry name" value="Homeodomain-like_sf"/>
</dbReference>
<sequence length="194" mass="21229">MASTDTQTPEKPVRADKARNRERILVAAREAFGTRGIETQMDDVAAGAGVGVGTVYRHFPTKEALMGELVRQKFELILEHAREGLEEDGEPFEVFAAVLRRNCETTAGDAAAQHALMGAGDEVWAYARPTVDELHVVIQVLIDRAQAAGAMRPDFSSADMPMVMCGVSASMAHGGWDWRRHLEILLDGLRTSPR</sequence>
<feature type="DNA-binding region" description="H-T-H motif" evidence="4">
    <location>
        <begin position="40"/>
        <end position="59"/>
    </location>
</feature>
<dbReference type="SUPFAM" id="SSF48498">
    <property type="entry name" value="Tetracyclin repressor-like, C-terminal domain"/>
    <property type="match status" value="1"/>
</dbReference>
<proteinExistence type="predicted"/>
<dbReference type="EMBL" id="CP098502">
    <property type="protein sequence ID" value="UTI62361.1"/>
    <property type="molecule type" value="Genomic_DNA"/>
</dbReference>
<dbReference type="InterPro" id="IPR001647">
    <property type="entry name" value="HTH_TetR"/>
</dbReference>
<dbReference type="InterPro" id="IPR036271">
    <property type="entry name" value="Tet_transcr_reg_TetR-rel_C_sf"/>
</dbReference>
<dbReference type="PRINTS" id="PR00455">
    <property type="entry name" value="HTHTETR"/>
</dbReference>
<dbReference type="InterPro" id="IPR050109">
    <property type="entry name" value="HTH-type_TetR-like_transc_reg"/>
</dbReference>
<evidence type="ECO:0000313" key="7">
    <source>
        <dbReference type="Proteomes" id="UP001056035"/>
    </source>
</evidence>
<dbReference type="PANTHER" id="PTHR30055:SF234">
    <property type="entry name" value="HTH-TYPE TRANSCRIPTIONAL REGULATOR BETI"/>
    <property type="match status" value="1"/>
</dbReference>
<name>A0ABY5DKU0_9ACTN</name>
<keyword evidence="3" id="KW-0804">Transcription</keyword>